<dbReference type="Pfam" id="PF08742">
    <property type="entry name" value="C8"/>
    <property type="match status" value="2"/>
</dbReference>
<name>A0A3Q3K9I5_MONAL</name>
<evidence type="ECO:0000259" key="3">
    <source>
        <dbReference type="PROSITE" id="PS51233"/>
    </source>
</evidence>
<dbReference type="GO" id="GO:0005615">
    <property type="term" value="C:extracellular space"/>
    <property type="evidence" value="ECO:0007669"/>
    <property type="project" value="TreeGrafter"/>
</dbReference>
<dbReference type="PROSITE" id="PS51233">
    <property type="entry name" value="VWFD"/>
    <property type="match status" value="2"/>
</dbReference>
<feature type="domain" description="VWFD" evidence="3">
    <location>
        <begin position="276"/>
        <end position="487"/>
    </location>
</feature>
<feature type="domain" description="VWFD" evidence="3">
    <location>
        <begin position="1"/>
        <end position="159"/>
    </location>
</feature>
<dbReference type="InterPro" id="IPR002919">
    <property type="entry name" value="TIL_dom"/>
</dbReference>
<sequence>MLPGYDWSKFMSIMKLLSLSKDTLVKLRLVTDLNSVLLSLYVLLYDNDFTVLNIIMCLQVNGIFAATPFYLNNGTVNVYESGFSVIVSTHFGLEVSYDTNHYVRISVPYTYQNATCGLCGNFNNDPRDDFRTRQGEVVSSDVVFANSWQVSGDDEPGCEPPCAGPGCHQQLPPQTFVESCVYDLCVGGGYQPILCQALSVYASQCQQNGIQLPSWRRPGFCEIPCPANSHFESQGTGCPATCVNPNSTQNCPLPPQESCICNAGYILSAGVCVPHAECGCSFEGRYYRSGETVILDEDCGRRCSCSYGSMTCQSFGCGPLESCSVEEGERGCRPNSYATCWTSGPGSYHMFDGLTYQYPGACRLTLAKVMGLSSQAHFMVTAEKVDGQLIKLPFSSASNQIQIYHSSIHSITLRTSFGVTLQTVLSNFVRITAPVVYSGSLGGLCGNYNGQPDDDFRTPSGLLVNSSQEFGDSWRDGSLVNGSEVCGSTDDKNDDGLNDCPFREEYSELCGVITNTSGSFSSCHLHSDPTPFFIACVYDLCLYTPANGMLCSSVSAYEKTCSVLGLDIPEWRSALQCGMFGLIMDQKNQCSLNDGTHHLRWHLLS</sequence>
<dbReference type="PANTHER" id="PTHR11339:SF374">
    <property type="entry name" value="ZONADHESIN"/>
    <property type="match status" value="1"/>
</dbReference>
<dbReference type="AlphaFoldDB" id="A0A3Q3K9I5"/>
<dbReference type="Proteomes" id="UP000261600">
    <property type="component" value="Unplaced"/>
</dbReference>
<accession>A0A3Q3K9I5</accession>
<protein>
    <recommendedName>
        <fullName evidence="3">VWFD domain-containing protein</fullName>
    </recommendedName>
</protein>
<dbReference type="PANTHER" id="PTHR11339">
    <property type="entry name" value="EXTRACELLULAR MATRIX GLYCOPROTEIN RELATED"/>
    <property type="match status" value="1"/>
</dbReference>
<dbReference type="Pfam" id="PF12714">
    <property type="entry name" value="TILa"/>
    <property type="match status" value="1"/>
</dbReference>
<dbReference type="Ensembl" id="ENSMALT00000031168.1">
    <property type="protein sequence ID" value="ENSMALP00000030629.1"/>
    <property type="gene ID" value="ENSMALG00000021133.1"/>
</dbReference>
<dbReference type="InterPro" id="IPR025615">
    <property type="entry name" value="TILa_dom"/>
</dbReference>
<dbReference type="SMART" id="SM00832">
    <property type="entry name" value="C8"/>
    <property type="match status" value="2"/>
</dbReference>
<dbReference type="GO" id="GO:0031012">
    <property type="term" value="C:extracellular matrix"/>
    <property type="evidence" value="ECO:0007669"/>
    <property type="project" value="TreeGrafter"/>
</dbReference>
<evidence type="ECO:0000313" key="4">
    <source>
        <dbReference type="Ensembl" id="ENSMALP00000030629.1"/>
    </source>
</evidence>
<dbReference type="SUPFAM" id="SSF57567">
    <property type="entry name" value="Serine protease inhibitors"/>
    <property type="match status" value="1"/>
</dbReference>
<dbReference type="InterPro" id="IPR001846">
    <property type="entry name" value="VWF_type-D"/>
</dbReference>
<reference evidence="4" key="1">
    <citation type="submission" date="2025-08" db="UniProtKB">
        <authorList>
            <consortium name="Ensembl"/>
        </authorList>
    </citation>
    <scope>IDENTIFICATION</scope>
</reference>
<evidence type="ECO:0000256" key="1">
    <source>
        <dbReference type="ARBA" id="ARBA00023157"/>
    </source>
</evidence>
<dbReference type="SMART" id="SM00216">
    <property type="entry name" value="VWD"/>
    <property type="match status" value="2"/>
</dbReference>
<dbReference type="STRING" id="43700.ENSMALP00000030629"/>
<dbReference type="CDD" id="cd19941">
    <property type="entry name" value="TIL"/>
    <property type="match status" value="1"/>
</dbReference>
<keyword evidence="2" id="KW-0325">Glycoprotein</keyword>
<evidence type="ECO:0000256" key="2">
    <source>
        <dbReference type="ARBA" id="ARBA00023180"/>
    </source>
</evidence>
<keyword evidence="1" id="KW-1015">Disulfide bond</keyword>
<evidence type="ECO:0000313" key="5">
    <source>
        <dbReference type="Proteomes" id="UP000261600"/>
    </source>
</evidence>
<dbReference type="InterPro" id="IPR050780">
    <property type="entry name" value="Mucin_vWF_Thrombospondin_sf"/>
</dbReference>
<reference evidence="4" key="2">
    <citation type="submission" date="2025-09" db="UniProtKB">
        <authorList>
            <consortium name="Ensembl"/>
        </authorList>
    </citation>
    <scope>IDENTIFICATION</scope>
</reference>
<proteinExistence type="predicted"/>
<dbReference type="Pfam" id="PF00094">
    <property type="entry name" value="VWD"/>
    <property type="match status" value="2"/>
</dbReference>
<dbReference type="InterPro" id="IPR014853">
    <property type="entry name" value="VWF/SSPO/ZAN-like_Cys-rich_dom"/>
</dbReference>
<organism evidence="4 5">
    <name type="scientific">Monopterus albus</name>
    <name type="common">Swamp eel</name>
    <dbReference type="NCBI Taxonomy" id="43700"/>
    <lineage>
        <taxon>Eukaryota</taxon>
        <taxon>Metazoa</taxon>
        <taxon>Chordata</taxon>
        <taxon>Craniata</taxon>
        <taxon>Vertebrata</taxon>
        <taxon>Euteleostomi</taxon>
        <taxon>Actinopterygii</taxon>
        <taxon>Neopterygii</taxon>
        <taxon>Teleostei</taxon>
        <taxon>Neoteleostei</taxon>
        <taxon>Acanthomorphata</taxon>
        <taxon>Anabantaria</taxon>
        <taxon>Synbranchiformes</taxon>
        <taxon>Synbranchidae</taxon>
        <taxon>Monopterus</taxon>
    </lineage>
</organism>
<dbReference type="Gene3D" id="2.10.25.10">
    <property type="entry name" value="Laminin"/>
    <property type="match status" value="1"/>
</dbReference>
<dbReference type="InterPro" id="IPR036084">
    <property type="entry name" value="Ser_inhib-like_sf"/>
</dbReference>
<dbReference type="Pfam" id="PF01826">
    <property type="entry name" value="TIL"/>
    <property type="match status" value="1"/>
</dbReference>
<keyword evidence="5" id="KW-1185">Reference proteome</keyword>